<keyword evidence="2 4" id="KW-0378">Hydrolase</keyword>
<keyword evidence="4" id="KW-0460">Magnesium</keyword>
<dbReference type="SFLD" id="SFLDS00003">
    <property type="entry name" value="Haloacid_Dehalogenase"/>
    <property type="match status" value="1"/>
</dbReference>
<keyword evidence="3 4" id="KW-0486">Methionine biosynthesis</keyword>
<dbReference type="Gene3D" id="3.40.50.1000">
    <property type="entry name" value="HAD superfamily/HAD-like"/>
    <property type="match status" value="1"/>
</dbReference>
<dbReference type="GO" id="GO:0000287">
    <property type="term" value="F:magnesium ion binding"/>
    <property type="evidence" value="ECO:0007669"/>
    <property type="project" value="UniProtKB-UniRule"/>
</dbReference>
<dbReference type="GO" id="GO:0043715">
    <property type="term" value="F:2,3-diketo-5-methylthiopentyl-1-phosphate enolase activity"/>
    <property type="evidence" value="ECO:0007669"/>
    <property type="project" value="UniProtKB-UniRule"/>
</dbReference>
<dbReference type="SFLD" id="SFLDG01129">
    <property type="entry name" value="C1.5:_HAD__Beta-PGM__Phosphata"/>
    <property type="match status" value="1"/>
</dbReference>
<protein>
    <recommendedName>
        <fullName evidence="4">Enolase-phosphatase E1</fullName>
        <ecNumber evidence="4">3.1.3.77</ecNumber>
    </recommendedName>
    <alternativeName>
        <fullName evidence="4">2,3-diketo-5-methylthio-1-phosphopentane phosphatase</fullName>
    </alternativeName>
</protein>
<comment type="subunit">
    <text evidence="4">Monomer.</text>
</comment>
<dbReference type="InterPro" id="IPR023943">
    <property type="entry name" value="Enolase-ppase_E1"/>
</dbReference>
<dbReference type="OrthoDB" id="9797416at2"/>
<dbReference type="Proteomes" id="UP000198749">
    <property type="component" value="Unassembled WGS sequence"/>
</dbReference>
<dbReference type="EMBL" id="FOGB01000013">
    <property type="protein sequence ID" value="SEQ98107.1"/>
    <property type="molecule type" value="Genomic_DNA"/>
</dbReference>
<dbReference type="SFLD" id="SFLDF00044">
    <property type="entry name" value="enolase-phosphatase"/>
    <property type="match status" value="1"/>
</dbReference>
<dbReference type="NCBIfam" id="TIGR01549">
    <property type="entry name" value="HAD-SF-IA-v1"/>
    <property type="match status" value="1"/>
</dbReference>
<dbReference type="GO" id="GO:0043716">
    <property type="term" value="F:2-hydroxy-3-keto-5-methylthiopentenyl-1-phosphate phosphatase activity"/>
    <property type="evidence" value="ECO:0007669"/>
    <property type="project" value="UniProtKB-UniRule"/>
</dbReference>
<comment type="pathway">
    <text evidence="4">Amino-acid biosynthesis; L-methionine biosynthesis via salvage pathway; L-methionine from S-methyl-5-thio-alpha-D-ribose 1-phosphate: step 3/6.</text>
</comment>
<dbReference type="InterPro" id="IPR006439">
    <property type="entry name" value="HAD-SF_hydro_IA"/>
</dbReference>
<dbReference type="NCBIfam" id="TIGR01691">
    <property type="entry name" value="enolase-ppase"/>
    <property type="match status" value="1"/>
</dbReference>
<evidence type="ECO:0000256" key="3">
    <source>
        <dbReference type="ARBA" id="ARBA00023167"/>
    </source>
</evidence>
<dbReference type="PRINTS" id="PR00413">
    <property type="entry name" value="HADHALOGNASE"/>
</dbReference>
<proteinExistence type="inferred from homology"/>
<gene>
    <name evidence="4" type="primary">mtnC</name>
    <name evidence="5" type="ORF">SAMN03080615_03476</name>
</gene>
<evidence type="ECO:0000256" key="1">
    <source>
        <dbReference type="ARBA" id="ARBA00022605"/>
    </source>
</evidence>
<dbReference type="GO" id="GO:0043874">
    <property type="term" value="F:acireductone synthase activity"/>
    <property type="evidence" value="ECO:0007669"/>
    <property type="project" value="UniProtKB-EC"/>
</dbReference>
<evidence type="ECO:0000256" key="2">
    <source>
        <dbReference type="ARBA" id="ARBA00022801"/>
    </source>
</evidence>
<reference evidence="6" key="1">
    <citation type="submission" date="2016-10" db="EMBL/GenBank/DDBJ databases">
        <authorList>
            <person name="Varghese N."/>
            <person name="Submissions S."/>
        </authorList>
    </citation>
    <scope>NUCLEOTIDE SEQUENCE [LARGE SCALE GENOMIC DNA]</scope>
    <source>
        <strain evidence="6">DSM 18887</strain>
    </source>
</reference>
<organism evidence="5 6">
    <name type="scientific">Amphritea atlantica</name>
    <dbReference type="NCBI Taxonomy" id="355243"/>
    <lineage>
        <taxon>Bacteria</taxon>
        <taxon>Pseudomonadati</taxon>
        <taxon>Pseudomonadota</taxon>
        <taxon>Gammaproteobacteria</taxon>
        <taxon>Oceanospirillales</taxon>
        <taxon>Oceanospirillaceae</taxon>
        <taxon>Amphritea</taxon>
    </lineage>
</organism>
<evidence type="ECO:0000313" key="5">
    <source>
        <dbReference type="EMBL" id="SEQ98107.1"/>
    </source>
</evidence>
<dbReference type="GO" id="GO:0019509">
    <property type="term" value="P:L-methionine salvage from methylthioadenosine"/>
    <property type="evidence" value="ECO:0007669"/>
    <property type="project" value="UniProtKB-UniRule"/>
</dbReference>
<evidence type="ECO:0000313" key="6">
    <source>
        <dbReference type="Proteomes" id="UP000198749"/>
    </source>
</evidence>
<dbReference type="CDD" id="cd01629">
    <property type="entry name" value="HAD_EP"/>
    <property type="match status" value="1"/>
</dbReference>
<dbReference type="AlphaFoldDB" id="A0A1H9KGQ9"/>
<dbReference type="InterPro" id="IPR036412">
    <property type="entry name" value="HAD-like_sf"/>
</dbReference>
<keyword evidence="1 4" id="KW-0028">Amino-acid biosynthesis</keyword>
<keyword evidence="4" id="KW-0479">Metal-binding</keyword>
<dbReference type="HAMAP" id="MF_01681">
    <property type="entry name" value="Salvage_MtnC"/>
    <property type="match status" value="1"/>
</dbReference>
<dbReference type="EC" id="3.1.3.77" evidence="4"/>
<dbReference type="Gene3D" id="1.10.720.60">
    <property type="match status" value="1"/>
</dbReference>
<comment type="similarity">
    <text evidence="4">Belongs to the HAD-like hydrolase superfamily. MasA/MtnC family.</text>
</comment>
<dbReference type="UniPathway" id="UPA00904">
    <property type="reaction ID" value="UER00876"/>
</dbReference>
<comment type="cofactor">
    <cofactor evidence="4">
        <name>Mg(2+)</name>
        <dbReference type="ChEBI" id="CHEBI:18420"/>
    </cofactor>
    <text evidence="4">Binds 1 Mg(2+) ion per subunit.</text>
</comment>
<sequence>MTIKAILTDIEGTTTDINFVHKVLFPYAYDHLAGYLRGHEQDEIVQSVLEDARAELGQPEADLETLIRAFLGWIEQDKKVTALKTLQGLIWVAGYEQQDFTGHLYDDAYEYLQKWQQQGLKLYVFSSGSVKAQKLLFGYSDFGDLTPLFGGYYDTTTGHKREATAYRAIAADIGLPAAEILFLSDIKEELDAAREAGMATTLLARDQLPAQSDHTVVQTFQQITLTNI</sequence>
<accession>A0A1H9KGQ9</accession>
<evidence type="ECO:0000256" key="4">
    <source>
        <dbReference type="HAMAP-Rule" id="MF_01681"/>
    </source>
</evidence>
<dbReference type="STRING" id="355243.SAMN03080615_03476"/>
<comment type="pathway">
    <text evidence="4">Amino-acid biosynthesis; L-methionine biosynthesis via salvage pathway; L-methionine from S-methyl-5-thio-alpha-D-ribose 1-phosphate: step 4/6.</text>
</comment>
<keyword evidence="6" id="KW-1185">Reference proteome</keyword>
<dbReference type="InterPro" id="IPR023214">
    <property type="entry name" value="HAD_sf"/>
</dbReference>
<dbReference type="Pfam" id="PF00702">
    <property type="entry name" value="Hydrolase"/>
    <property type="match status" value="1"/>
</dbReference>
<dbReference type="RefSeq" id="WP_091360729.1">
    <property type="nucleotide sequence ID" value="NZ_AP025284.1"/>
</dbReference>
<name>A0A1H9KGQ9_9GAMM</name>
<comment type="function">
    <text evidence="4">Bifunctional enzyme that catalyzes the enolization of 2,3-diketo-5-methylthiopentyl-1-phosphate (DK-MTP-1-P) into the intermediate 2-hydroxy-3-keto-5-methylthiopentenyl-1-phosphate (HK-MTPenyl-1-P), which is then dephosphorylated to form the acireductone 1,2-dihydroxy-3-keto-5-methylthiopentene (DHK-MTPene).</text>
</comment>
<dbReference type="SFLD" id="SFLDG01133">
    <property type="entry name" value="C1.5.4:_Enolase-phosphatase_Li"/>
    <property type="match status" value="1"/>
</dbReference>
<dbReference type="PANTHER" id="PTHR20371">
    <property type="entry name" value="ENOLASE-PHOSPHATASE E1"/>
    <property type="match status" value="1"/>
</dbReference>
<dbReference type="SUPFAM" id="SSF56784">
    <property type="entry name" value="HAD-like"/>
    <property type="match status" value="1"/>
</dbReference>
<comment type="catalytic activity">
    <reaction evidence="4">
        <text>5-methylsulfanyl-2,3-dioxopentyl phosphate + H2O = 1,2-dihydroxy-5-(methylsulfanyl)pent-1-en-3-one + phosphate</text>
        <dbReference type="Rhea" id="RHEA:21700"/>
        <dbReference type="ChEBI" id="CHEBI:15377"/>
        <dbReference type="ChEBI" id="CHEBI:43474"/>
        <dbReference type="ChEBI" id="CHEBI:49252"/>
        <dbReference type="ChEBI" id="CHEBI:58828"/>
        <dbReference type="EC" id="3.1.3.77"/>
    </reaction>
</comment>
<dbReference type="PANTHER" id="PTHR20371:SF1">
    <property type="entry name" value="ENOLASE-PHOSPHATASE E1"/>
    <property type="match status" value="1"/>
</dbReference>